<reference evidence="12 13" key="1">
    <citation type="submission" date="2015-05" db="EMBL/GenBank/DDBJ databases">
        <title>Photobacterium galathea sp. nov.</title>
        <authorList>
            <person name="Machado H."/>
            <person name="Gram L."/>
        </authorList>
    </citation>
    <scope>NUCLEOTIDE SEQUENCE [LARGE SCALE GENOMIC DNA]</scope>
    <source>
        <strain evidence="12 13">DSM 22954</strain>
    </source>
</reference>
<gene>
    <name evidence="10" type="primary">gmhA</name>
    <name evidence="12" type="ORF">ABT57_05390</name>
</gene>
<comment type="cofactor">
    <cofactor evidence="10">
        <name>Zn(2+)</name>
        <dbReference type="ChEBI" id="CHEBI:29105"/>
    </cofactor>
    <text evidence="10">Binds 1 zinc ion per subunit.</text>
</comment>
<feature type="binding site" evidence="10">
    <location>
        <begin position="53"/>
        <end position="55"/>
    </location>
    <ligand>
        <name>substrate</name>
    </ligand>
</feature>
<dbReference type="InterPro" id="IPR035461">
    <property type="entry name" value="GmhA/DiaA"/>
</dbReference>
<dbReference type="InterPro" id="IPR004515">
    <property type="entry name" value="Phosphoheptose_Isoase"/>
</dbReference>
<dbReference type="UniPathway" id="UPA00041">
    <property type="reaction ID" value="UER00436"/>
</dbReference>
<feature type="binding site" evidence="10">
    <location>
        <position position="126"/>
    </location>
    <ligand>
        <name>substrate</name>
    </ligand>
</feature>
<name>A0A0J1HGZ0_9GAMM</name>
<dbReference type="GO" id="GO:0008968">
    <property type="term" value="F:D-sedoheptulose 7-phosphate isomerase activity"/>
    <property type="evidence" value="ECO:0007669"/>
    <property type="project" value="UniProtKB-UniRule"/>
</dbReference>
<comment type="caution">
    <text evidence="12">The sequence shown here is derived from an EMBL/GenBank/DDBJ whole genome shotgun (WGS) entry which is preliminary data.</text>
</comment>
<comment type="miscellaneous">
    <text evidence="10">The reaction produces a racemic mixture of D-glycero-alpha-D-manno-heptose 7-phosphate and D-glycero-beta-D-manno-heptose 7-phosphate.</text>
</comment>
<dbReference type="RefSeq" id="WP_047884172.1">
    <property type="nucleotide sequence ID" value="NZ_CP071325.1"/>
</dbReference>
<evidence type="ECO:0000256" key="1">
    <source>
        <dbReference type="ARBA" id="ARBA00000348"/>
    </source>
</evidence>
<evidence type="ECO:0000256" key="9">
    <source>
        <dbReference type="ARBA" id="ARBA00023277"/>
    </source>
</evidence>
<comment type="similarity">
    <text evidence="4 10">Belongs to the SIS family. GmhA subfamily.</text>
</comment>
<proteinExistence type="inferred from homology"/>
<dbReference type="InterPro" id="IPR046348">
    <property type="entry name" value="SIS_dom_sf"/>
</dbReference>
<dbReference type="PANTHER" id="PTHR30390:SF6">
    <property type="entry name" value="DNAA INITIATOR-ASSOCIATING PROTEIN DIAA"/>
    <property type="match status" value="1"/>
</dbReference>
<dbReference type="GO" id="GO:0005975">
    <property type="term" value="P:carbohydrate metabolic process"/>
    <property type="evidence" value="ECO:0007669"/>
    <property type="project" value="UniProtKB-UniRule"/>
</dbReference>
<evidence type="ECO:0000256" key="8">
    <source>
        <dbReference type="ARBA" id="ARBA00023235"/>
    </source>
</evidence>
<accession>A0A0J1HGZ0</accession>
<protein>
    <recommendedName>
        <fullName evidence="10">Phosphoheptose isomerase</fullName>
        <ecNumber evidence="10">5.3.1.28</ecNumber>
    </recommendedName>
    <alternativeName>
        <fullName evidence="10">Sedoheptulose 7-phosphate isomerase</fullName>
    </alternativeName>
</protein>
<dbReference type="InterPro" id="IPR050099">
    <property type="entry name" value="SIS_GmhA/DiaA_subfam"/>
</dbReference>
<dbReference type="Proteomes" id="UP000035909">
    <property type="component" value="Unassembled WGS sequence"/>
</dbReference>
<comment type="pathway">
    <text evidence="10">Carbohydrate biosynthesis; D-glycero-D-manno-heptose 7-phosphate biosynthesis; D-glycero-alpha-D-manno-heptose 7-phosphate and D-glycero-beta-D-manno-heptose 7-phosphate from sedoheptulose 7-phosphate: step 1/1.</text>
</comment>
<dbReference type="SUPFAM" id="SSF53697">
    <property type="entry name" value="SIS domain"/>
    <property type="match status" value="1"/>
</dbReference>
<dbReference type="HAMAP" id="MF_00067">
    <property type="entry name" value="GmhA"/>
    <property type="match status" value="1"/>
</dbReference>
<dbReference type="PATRIC" id="fig|320778.3.peg.1167"/>
<evidence type="ECO:0000259" key="11">
    <source>
        <dbReference type="PROSITE" id="PS51464"/>
    </source>
</evidence>
<comment type="catalytic activity">
    <reaction evidence="1 10">
        <text>2 D-sedoheptulose 7-phosphate = D-glycero-alpha-D-manno-heptose 7-phosphate + D-glycero-beta-D-manno-heptose 7-phosphate</text>
        <dbReference type="Rhea" id="RHEA:27489"/>
        <dbReference type="ChEBI" id="CHEBI:57483"/>
        <dbReference type="ChEBI" id="CHEBI:60203"/>
        <dbReference type="ChEBI" id="CHEBI:60204"/>
        <dbReference type="EC" id="5.3.1.28"/>
    </reaction>
</comment>
<feature type="binding site" evidence="10">
    <location>
        <position position="172"/>
    </location>
    <ligand>
        <name>Zn(2+)</name>
        <dbReference type="ChEBI" id="CHEBI:29105"/>
    </ligand>
</feature>
<evidence type="ECO:0000313" key="12">
    <source>
        <dbReference type="EMBL" id="KLV10873.1"/>
    </source>
</evidence>
<dbReference type="PROSITE" id="PS51464">
    <property type="entry name" value="SIS"/>
    <property type="match status" value="1"/>
</dbReference>
<dbReference type="EC" id="5.3.1.28" evidence="10"/>
<dbReference type="InterPro" id="IPR001347">
    <property type="entry name" value="SIS_dom"/>
</dbReference>
<evidence type="ECO:0000256" key="5">
    <source>
        <dbReference type="ARBA" id="ARBA00022490"/>
    </source>
</evidence>
<feature type="binding site" evidence="10">
    <location>
        <begin position="95"/>
        <end position="96"/>
    </location>
    <ligand>
        <name>substrate</name>
    </ligand>
</feature>
<evidence type="ECO:0000256" key="2">
    <source>
        <dbReference type="ARBA" id="ARBA00003172"/>
    </source>
</evidence>
<dbReference type="Gene3D" id="3.40.50.10490">
    <property type="entry name" value="Glucose-6-phosphate isomerase like protein, domain 1"/>
    <property type="match status" value="1"/>
</dbReference>
<comment type="function">
    <text evidence="2 10">Catalyzes the isomerization of sedoheptulose 7-phosphate in D-glycero-D-manno-heptose 7-phosphate.</text>
</comment>
<dbReference type="STRING" id="320778.ABT57_05390"/>
<evidence type="ECO:0000256" key="7">
    <source>
        <dbReference type="ARBA" id="ARBA00022833"/>
    </source>
</evidence>
<dbReference type="GO" id="GO:0005737">
    <property type="term" value="C:cytoplasm"/>
    <property type="evidence" value="ECO:0007669"/>
    <property type="project" value="UniProtKB-SubCell"/>
</dbReference>
<keyword evidence="5 10" id="KW-0963">Cytoplasm</keyword>
<dbReference type="GO" id="GO:0097367">
    <property type="term" value="F:carbohydrate derivative binding"/>
    <property type="evidence" value="ECO:0007669"/>
    <property type="project" value="InterPro"/>
</dbReference>
<dbReference type="AlphaFoldDB" id="A0A0J1HGZ0"/>
<dbReference type="CDD" id="cd05006">
    <property type="entry name" value="SIS_GmhA"/>
    <property type="match status" value="1"/>
</dbReference>
<keyword evidence="6 10" id="KW-0479">Metal-binding</keyword>
<feature type="domain" description="SIS" evidence="11">
    <location>
        <begin position="38"/>
        <end position="195"/>
    </location>
</feature>
<feature type="binding site" evidence="10">
    <location>
        <position position="66"/>
    </location>
    <ligand>
        <name>substrate</name>
    </ligand>
</feature>
<dbReference type="EMBL" id="LDOU01000005">
    <property type="protein sequence ID" value="KLV10873.1"/>
    <property type="molecule type" value="Genomic_DNA"/>
</dbReference>
<feature type="binding site" evidence="10">
    <location>
        <position position="172"/>
    </location>
    <ligand>
        <name>substrate</name>
    </ligand>
</feature>
<keyword evidence="13" id="KW-1185">Reference proteome</keyword>
<dbReference type="PANTHER" id="PTHR30390">
    <property type="entry name" value="SEDOHEPTULOSE 7-PHOSPHATE ISOMERASE / DNAA INITIATOR-ASSOCIATING FACTOR FOR REPLICATION INITIATION"/>
    <property type="match status" value="1"/>
</dbReference>
<keyword evidence="8 10" id="KW-0413">Isomerase</keyword>
<dbReference type="GO" id="GO:2001061">
    <property type="term" value="P:D-glycero-D-manno-heptose 7-phosphate biosynthetic process"/>
    <property type="evidence" value="ECO:0007669"/>
    <property type="project" value="UniProtKB-UniPathway"/>
</dbReference>
<dbReference type="OrthoDB" id="9810929at2"/>
<comment type="subcellular location">
    <subcellularLocation>
        <location evidence="3 10">Cytoplasm</location>
    </subcellularLocation>
</comment>
<feature type="binding site" evidence="10">
    <location>
        <position position="66"/>
    </location>
    <ligand>
        <name>Zn(2+)</name>
        <dbReference type="ChEBI" id="CHEBI:29105"/>
    </ligand>
</feature>
<evidence type="ECO:0000313" key="13">
    <source>
        <dbReference type="Proteomes" id="UP000035909"/>
    </source>
</evidence>
<sequence length="195" mass="21058">MEGLSYFTHSIADSMAVKQRLLESPAVMSTLADVAELCLAAYRRGNKIILAGNGGSAADAQHIAAEFVSRFNFDRPGLPSLALTTDTSILTAIGNDYGFEKLFERQLQANGQPGDVFIGISTSGNSANILRAMEYAREHDIISVGLAGQGGAIQESCDYCISVPSGDTPRIQECHILIGHMICGYVEKEYFYDRP</sequence>
<evidence type="ECO:0000256" key="6">
    <source>
        <dbReference type="ARBA" id="ARBA00022723"/>
    </source>
</evidence>
<organism evidence="12 13">
    <name type="scientific">Photobacterium ganghwense</name>
    <dbReference type="NCBI Taxonomy" id="320778"/>
    <lineage>
        <taxon>Bacteria</taxon>
        <taxon>Pseudomonadati</taxon>
        <taxon>Pseudomonadota</taxon>
        <taxon>Gammaproteobacteria</taxon>
        <taxon>Vibrionales</taxon>
        <taxon>Vibrionaceae</taxon>
        <taxon>Photobacterium</taxon>
    </lineage>
</organism>
<dbReference type="GO" id="GO:0008270">
    <property type="term" value="F:zinc ion binding"/>
    <property type="evidence" value="ECO:0007669"/>
    <property type="project" value="UniProtKB-UniRule"/>
</dbReference>
<keyword evidence="9 10" id="KW-0119">Carbohydrate metabolism</keyword>
<evidence type="ECO:0000256" key="10">
    <source>
        <dbReference type="HAMAP-Rule" id="MF_00067"/>
    </source>
</evidence>
<comment type="subunit">
    <text evidence="10">Homotetramer.</text>
</comment>
<evidence type="ECO:0000256" key="3">
    <source>
        <dbReference type="ARBA" id="ARBA00004496"/>
    </source>
</evidence>
<feature type="binding site" evidence="10">
    <location>
        <position position="62"/>
    </location>
    <ligand>
        <name>Zn(2+)</name>
        <dbReference type="ChEBI" id="CHEBI:29105"/>
    </ligand>
</feature>
<dbReference type="Pfam" id="PF13580">
    <property type="entry name" value="SIS_2"/>
    <property type="match status" value="1"/>
</dbReference>
<keyword evidence="7 10" id="KW-0862">Zinc</keyword>
<feature type="binding site" evidence="10">
    <location>
        <begin position="121"/>
        <end position="123"/>
    </location>
    <ligand>
        <name>substrate</name>
    </ligand>
</feature>
<evidence type="ECO:0000256" key="4">
    <source>
        <dbReference type="ARBA" id="ARBA00009894"/>
    </source>
</evidence>
<feature type="binding site" evidence="10">
    <location>
        <position position="180"/>
    </location>
    <ligand>
        <name>Zn(2+)</name>
        <dbReference type="ChEBI" id="CHEBI:29105"/>
    </ligand>
</feature>